<dbReference type="InterPro" id="IPR005824">
    <property type="entry name" value="KOW"/>
</dbReference>
<reference evidence="2" key="1">
    <citation type="submission" date="2021-02" db="EMBL/GenBank/DDBJ databases">
        <authorList>
            <person name="Nieuwenhuis M."/>
            <person name="Van De Peppel L.J.J."/>
        </authorList>
    </citation>
    <scope>NUCLEOTIDE SEQUENCE</scope>
    <source>
        <strain evidence="2">D49</strain>
    </source>
</reference>
<dbReference type="Gene3D" id="2.30.30.30">
    <property type="match status" value="1"/>
</dbReference>
<evidence type="ECO:0000259" key="1">
    <source>
        <dbReference type="SMART" id="SM00739"/>
    </source>
</evidence>
<dbReference type="SMART" id="SM00739">
    <property type="entry name" value="KOW"/>
    <property type="match status" value="2"/>
</dbReference>
<evidence type="ECO:0000313" key="3">
    <source>
        <dbReference type="Proteomes" id="UP000717328"/>
    </source>
</evidence>
<gene>
    <name evidence="2" type="ORF">H0H81_001479</name>
</gene>
<organism evidence="2 3">
    <name type="scientific">Sphagnurus paluster</name>
    <dbReference type="NCBI Taxonomy" id="117069"/>
    <lineage>
        <taxon>Eukaryota</taxon>
        <taxon>Fungi</taxon>
        <taxon>Dikarya</taxon>
        <taxon>Basidiomycota</taxon>
        <taxon>Agaricomycotina</taxon>
        <taxon>Agaricomycetes</taxon>
        <taxon>Agaricomycetidae</taxon>
        <taxon>Agaricales</taxon>
        <taxon>Tricholomatineae</taxon>
        <taxon>Lyophyllaceae</taxon>
        <taxon>Sphagnurus</taxon>
    </lineage>
</organism>
<sequence>MVEAPSGKDVQDVCDDVPLCLKETSYIPPRCSWVRLTQPPYHGDLAYMKEYGVFRADVLVVPRLHLAFNPPAWSGKRKHIHTKTKARPEPQLFNVCQVREIWGEDSVEKRNQVFAFKNNIYEDGYLSFQTKDFRPEAAVPMTDKIELFCHAELISRDFLEFSLDLVASRRLHTGNPVKIVLGEGQGSLGTVKSIVREEAVVQLSSLNLELTLLTNAIWVAARVGDQVIIITGHHSEFTGWVVSVIRDKNSDLENLVIYDHKTAEEIVVPSHSVTFHEAPRIMLTCSEPPPPTNFGPHLAVEAKKHHYCYLIGRHVQIIKHTRWKYYEGFIKGTETGDYLLVEIKATMRTEHLHLSQLSN</sequence>
<dbReference type="AlphaFoldDB" id="A0A9P7GJZ6"/>
<name>A0A9P7GJZ6_9AGAR</name>
<dbReference type="EMBL" id="JABCKI010000636">
    <property type="protein sequence ID" value="KAG5649923.1"/>
    <property type="molecule type" value="Genomic_DNA"/>
</dbReference>
<keyword evidence="3" id="KW-1185">Reference proteome</keyword>
<dbReference type="Pfam" id="PF00467">
    <property type="entry name" value="KOW"/>
    <property type="match status" value="1"/>
</dbReference>
<feature type="domain" description="KOW" evidence="1">
    <location>
        <begin position="170"/>
        <end position="197"/>
    </location>
</feature>
<reference evidence="2" key="2">
    <citation type="submission" date="2021-10" db="EMBL/GenBank/DDBJ databases">
        <title>Phylogenomics reveals ancestral predisposition of the termite-cultivated fungus Termitomyces towards a domesticated lifestyle.</title>
        <authorList>
            <person name="Auxier B."/>
            <person name="Grum-Grzhimaylo A."/>
            <person name="Cardenas M.E."/>
            <person name="Lodge J.D."/>
            <person name="Laessoe T."/>
            <person name="Pedersen O."/>
            <person name="Smith M.E."/>
            <person name="Kuyper T.W."/>
            <person name="Franco-Molano E.A."/>
            <person name="Baroni T.J."/>
            <person name="Aanen D.K."/>
        </authorList>
    </citation>
    <scope>NUCLEOTIDE SEQUENCE</scope>
    <source>
        <strain evidence="2">D49</strain>
    </source>
</reference>
<proteinExistence type="predicted"/>
<dbReference type="InterPro" id="IPR014722">
    <property type="entry name" value="Rib_uL2_dom2"/>
</dbReference>
<dbReference type="OrthoDB" id="3127566at2759"/>
<protein>
    <recommendedName>
        <fullName evidence="1">KOW domain-containing protein</fullName>
    </recommendedName>
</protein>
<accession>A0A9P7GJZ6</accession>
<feature type="domain" description="KOW" evidence="1">
    <location>
        <begin position="220"/>
        <end position="247"/>
    </location>
</feature>
<evidence type="ECO:0000313" key="2">
    <source>
        <dbReference type="EMBL" id="KAG5649923.1"/>
    </source>
</evidence>
<comment type="caution">
    <text evidence="2">The sequence shown here is derived from an EMBL/GenBank/DDBJ whole genome shotgun (WGS) entry which is preliminary data.</text>
</comment>
<dbReference type="Proteomes" id="UP000717328">
    <property type="component" value="Unassembled WGS sequence"/>
</dbReference>